<dbReference type="AlphaFoldDB" id="A0A4R3IBU2"/>
<dbReference type="RefSeq" id="WP_243645750.1">
    <property type="nucleotide sequence ID" value="NZ_SLZR01000001.1"/>
</dbReference>
<accession>A0A4R3IBU2</accession>
<keyword evidence="3" id="KW-1185">Reference proteome</keyword>
<dbReference type="EMBL" id="SLZR01000001">
    <property type="protein sequence ID" value="TCS44099.1"/>
    <property type="molecule type" value="Genomic_DNA"/>
</dbReference>
<dbReference type="Gene3D" id="3.20.20.370">
    <property type="entry name" value="Glycoside hydrolase/deacetylase"/>
    <property type="match status" value="1"/>
</dbReference>
<evidence type="ECO:0000313" key="2">
    <source>
        <dbReference type="EMBL" id="TCS44099.1"/>
    </source>
</evidence>
<dbReference type="Proteomes" id="UP000295793">
    <property type="component" value="Unassembled WGS sequence"/>
</dbReference>
<dbReference type="PANTHER" id="PTHR47561:SF1">
    <property type="entry name" value="POLYSACCHARIDE DEACETYLASE FAMILY PROTEIN (AFU_ORTHOLOGUE AFUA_6G05030)"/>
    <property type="match status" value="1"/>
</dbReference>
<dbReference type="InterPro" id="IPR045235">
    <property type="entry name" value="PuuE_HpPgdA-like"/>
</dbReference>
<dbReference type="InterPro" id="IPR011330">
    <property type="entry name" value="Glyco_hydro/deAcase_b/a-brl"/>
</dbReference>
<comment type="caution">
    <text evidence="2">The sequence shown here is derived from an EMBL/GenBank/DDBJ whole genome shotgun (WGS) entry which is preliminary data.</text>
</comment>
<dbReference type="CDD" id="cd10941">
    <property type="entry name" value="CE4_PuuE_HpPgdA_like_2"/>
    <property type="match status" value="1"/>
</dbReference>
<reference evidence="2 3" key="1">
    <citation type="submission" date="2019-03" db="EMBL/GenBank/DDBJ databases">
        <title>Genomic Encyclopedia of Archaeal and Bacterial Type Strains, Phase II (KMG-II): from individual species to whole genera.</title>
        <authorList>
            <person name="Goeker M."/>
        </authorList>
    </citation>
    <scope>NUCLEOTIDE SEQUENCE [LARGE SCALE GENOMIC DNA]</scope>
    <source>
        <strain evidence="2 3">DSM 15388</strain>
    </source>
</reference>
<name>A0A4R3IBU2_9GAMM</name>
<evidence type="ECO:0000259" key="1">
    <source>
        <dbReference type="PROSITE" id="PS51677"/>
    </source>
</evidence>
<dbReference type="PROSITE" id="PS51677">
    <property type="entry name" value="NODB"/>
    <property type="match status" value="1"/>
</dbReference>
<dbReference type="InterPro" id="IPR002509">
    <property type="entry name" value="NODB_dom"/>
</dbReference>
<dbReference type="NCBIfam" id="TIGR03006">
    <property type="entry name" value="pepcterm_polyde"/>
    <property type="match status" value="1"/>
</dbReference>
<evidence type="ECO:0000313" key="3">
    <source>
        <dbReference type="Proteomes" id="UP000295793"/>
    </source>
</evidence>
<dbReference type="Pfam" id="PF01522">
    <property type="entry name" value="Polysacc_deac_1"/>
    <property type="match status" value="1"/>
</dbReference>
<proteinExistence type="predicted"/>
<dbReference type="GO" id="GO:0016810">
    <property type="term" value="F:hydrolase activity, acting on carbon-nitrogen (but not peptide) bonds"/>
    <property type="evidence" value="ECO:0007669"/>
    <property type="project" value="InterPro"/>
</dbReference>
<protein>
    <submittedName>
        <fullName evidence="2">Polysaccharide deacetylase family protein (PEP-CTERM system associated)</fullName>
    </submittedName>
</protein>
<organism evidence="2 3">
    <name type="scientific">Reinekea marinisedimentorum</name>
    <dbReference type="NCBI Taxonomy" id="230495"/>
    <lineage>
        <taxon>Bacteria</taxon>
        <taxon>Pseudomonadati</taxon>
        <taxon>Pseudomonadota</taxon>
        <taxon>Gammaproteobacteria</taxon>
        <taxon>Oceanospirillales</taxon>
        <taxon>Saccharospirillaceae</taxon>
        <taxon>Reinekea</taxon>
    </lineage>
</organism>
<feature type="domain" description="NodB homology" evidence="1">
    <location>
        <begin position="29"/>
        <end position="231"/>
    </location>
</feature>
<gene>
    <name evidence="2" type="ORF">BCF53_101442</name>
</gene>
<dbReference type="GO" id="GO:0005975">
    <property type="term" value="P:carbohydrate metabolic process"/>
    <property type="evidence" value="ECO:0007669"/>
    <property type="project" value="InterPro"/>
</dbReference>
<dbReference type="SUPFAM" id="SSF88713">
    <property type="entry name" value="Glycoside hydrolase/deacetylase"/>
    <property type="match status" value="1"/>
</dbReference>
<dbReference type="Pfam" id="PF11959">
    <property type="entry name" value="DUF3473"/>
    <property type="match status" value="1"/>
</dbReference>
<dbReference type="PANTHER" id="PTHR47561">
    <property type="entry name" value="POLYSACCHARIDE DEACETYLASE FAMILY PROTEIN (AFU_ORTHOLOGUE AFUA_6G05030)"/>
    <property type="match status" value="1"/>
</dbReference>
<sequence>MKADNNQTTATVHAMTIDVEDYFHVAAFKDVIRPHQWDQQPSRVVMNTHKILNLFESQDIKGTFFILGWVADRFPELVKAIDAAGHEIASHGYSHQLIYSQSPKVFREETRKSKDLLESITQKPCDGYRAASYSITKKSLWALDILGELGFKWDSSIFPIYHDNYGIPDTPSEPYKIQTKSGKTLIEFPITSANKFGMSIPAAGGGYFRQFPYPVFRYLFNSASKKNTVPKVFYLHPWEVDPDQPRFTNASWFSRFRHYTNLDRCEARLAALMKDFDFGTLSDSILSYNSSEVYTCTERELVKLA</sequence>
<dbReference type="InterPro" id="IPR014344">
    <property type="entry name" value="XrtA_polysacc_deacetyl"/>
</dbReference>
<dbReference type="InterPro" id="IPR022560">
    <property type="entry name" value="DUF3473"/>
</dbReference>